<dbReference type="InterPro" id="IPR036691">
    <property type="entry name" value="Endo/exonu/phosph_ase_sf"/>
</dbReference>
<dbReference type="InterPro" id="IPR000477">
    <property type="entry name" value="RT_dom"/>
</dbReference>
<feature type="domain" description="Reverse transcriptase" evidence="1">
    <location>
        <begin position="456"/>
        <end position="731"/>
    </location>
</feature>
<sequence>MALLNARSVANKSFLLNDLIDSRNVDLMFLTETWQRNSDHSSLIELCPAGYSFIGRPRPSGRGGGVAAVFRNRLLCRSVSAVQFSSFELQVIKVGNKYPLHCAVVYRPPGSNGVFLQEFSDFLSSTMKLSNLIIVGDFNMHINDDSDLFASGFISLMDSFNFIQHVFGPTHVKGGTLDLVFSLGVHIDFIFSEDIFISDHHCIFFNLSFSVSLSPVRREVSSRILNSSTAEVFSNAFNLVLSPCTDVNTLLCNFNRYCLSILDEVCPVKTRLAPVTKVSPWFNNTIRRLKQLCRKVERLWKRTHLNVHLLHLKDLLVSFNNAVRDARAAYFTNLISKSRGNPKVLFNTISDIVMPSPPAVPIHSNDDCEKFLSFFIEKVRSVRSSLCHTAGPGPGSFPGPPRPVILDTFSPVSLPELVRLVGTMKSSSCSLDTLPTSLLKDLFQSIGPCVLSIMNSSLLSGQVPEHFKEAVVLPLLKKPGLDPSLLSSFRPISNLPFMSKILEKVVAKQLTAALDSHGIFDHFRSGFRRAHSTETALLRVTNDILMQGDAGKCSVLLLLDLTAAFDTVDHYILLDRLKNWVGVSGSALNWFSSYLTGRSFSVVFSKFKSSSAPLTSGVPQGSVLGPLLFILYLLPLQHILSSFNDISYHFYADDIQLYVSFKPQDVFKIQTLQKCLDSVKSWMNHNFLQLNEAKTEVLVCAPDSCLPKIIHELGSLASFIKPSVRNLGVTLDPVLSLDSHVGSLVRSCFYHLKNIAKLSPVVSRSEMEMLIHSFISSRLDYCNSIFTCLSKKSLERLQIVQNAAARLLTKSSKFSHITPLLMQLHWLPIHYRVHFKILVLTYRALNDQAPVYIKDLVQPYTPSRSLRSCDQGLRAVKRTRLKTKGDRAFATVAPSLWNSLPLSLRSVDSVFSFKKQLKTYLFKIAFS</sequence>
<keyword evidence="3" id="KW-1185">Reference proteome</keyword>
<dbReference type="Gene3D" id="3.60.10.10">
    <property type="entry name" value="Endonuclease/exonuclease/phosphatase"/>
    <property type="match status" value="1"/>
</dbReference>
<dbReference type="AlphaFoldDB" id="A0A3B3IMM5"/>
<dbReference type="Proteomes" id="UP000001038">
    <property type="component" value="Chromosome 7"/>
</dbReference>
<organism evidence="2 3">
    <name type="scientific">Oryzias latipes</name>
    <name type="common">Japanese rice fish</name>
    <name type="synonym">Japanese killifish</name>
    <dbReference type="NCBI Taxonomy" id="8090"/>
    <lineage>
        <taxon>Eukaryota</taxon>
        <taxon>Metazoa</taxon>
        <taxon>Chordata</taxon>
        <taxon>Craniata</taxon>
        <taxon>Vertebrata</taxon>
        <taxon>Euteleostomi</taxon>
        <taxon>Actinopterygii</taxon>
        <taxon>Neopterygii</taxon>
        <taxon>Teleostei</taxon>
        <taxon>Neoteleostei</taxon>
        <taxon>Acanthomorphata</taxon>
        <taxon>Ovalentaria</taxon>
        <taxon>Atherinomorphae</taxon>
        <taxon>Beloniformes</taxon>
        <taxon>Adrianichthyidae</taxon>
        <taxon>Oryziinae</taxon>
        <taxon>Oryzias</taxon>
    </lineage>
</organism>
<dbReference type="Bgee" id="ENSORLG00000028985">
    <property type="expression patterns" value="Expressed in gastrula and 1 other cell type or tissue"/>
</dbReference>
<dbReference type="GeneTree" id="ENSGT01150000286909"/>
<reference evidence="2" key="3">
    <citation type="submission" date="2025-09" db="UniProtKB">
        <authorList>
            <consortium name="Ensembl"/>
        </authorList>
    </citation>
    <scope>IDENTIFICATION</scope>
    <source>
        <strain evidence="2">Hd-rR</strain>
    </source>
</reference>
<reference evidence="2" key="2">
    <citation type="submission" date="2025-08" db="UniProtKB">
        <authorList>
            <consortium name="Ensembl"/>
        </authorList>
    </citation>
    <scope>IDENTIFICATION</scope>
    <source>
        <strain evidence="2">Hd-rR</strain>
    </source>
</reference>
<reference evidence="2 3" key="1">
    <citation type="journal article" date="2007" name="Nature">
        <title>The medaka draft genome and insights into vertebrate genome evolution.</title>
        <authorList>
            <person name="Kasahara M."/>
            <person name="Naruse K."/>
            <person name="Sasaki S."/>
            <person name="Nakatani Y."/>
            <person name="Qu W."/>
            <person name="Ahsan B."/>
            <person name="Yamada T."/>
            <person name="Nagayasu Y."/>
            <person name="Doi K."/>
            <person name="Kasai Y."/>
            <person name="Jindo T."/>
            <person name="Kobayashi D."/>
            <person name="Shimada A."/>
            <person name="Toyoda A."/>
            <person name="Kuroki Y."/>
            <person name="Fujiyama A."/>
            <person name="Sasaki T."/>
            <person name="Shimizu A."/>
            <person name="Asakawa S."/>
            <person name="Shimizu N."/>
            <person name="Hashimoto S."/>
            <person name="Yang J."/>
            <person name="Lee Y."/>
            <person name="Matsushima K."/>
            <person name="Sugano S."/>
            <person name="Sakaizumi M."/>
            <person name="Narita T."/>
            <person name="Ohishi K."/>
            <person name="Haga S."/>
            <person name="Ohta F."/>
            <person name="Nomoto H."/>
            <person name="Nogata K."/>
            <person name="Morishita T."/>
            <person name="Endo T."/>
            <person name="Shin-I T."/>
            <person name="Takeda H."/>
            <person name="Morishita S."/>
            <person name="Kohara Y."/>
        </authorList>
    </citation>
    <scope>NUCLEOTIDE SEQUENCE [LARGE SCALE GENOMIC DNA]</scope>
    <source>
        <strain evidence="2 3">Hd-rR</strain>
    </source>
</reference>
<dbReference type="Ensembl" id="ENSORLT00000037518.1">
    <property type="protein sequence ID" value="ENSORLP00000045134.1"/>
    <property type="gene ID" value="ENSORLG00000028985.1"/>
</dbReference>
<dbReference type="InterPro" id="IPR005135">
    <property type="entry name" value="Endo/exonuclease/phosphatase"/>
</dbReference>
<dbReference type="CDD" id="cd01650">
    <property type="entry name" value="RT_nLTR_like"/>
    <property type="match status" value="1"/>
</dbReference>
<dbReference type="GO" id="GO:0003824">
    <property type="term" value="F:catalytic activity"/>
    <property type="evidence" value="ECO:0007669"/>
    <property type="project" value="InterPro"/>
</dbReference>
<dbReference type="InterPro" id="IPR043502">
    <property type="entry name" value="DNA/RNA_pol_sf"/>
</dbReference>
<name>A0A3B3IMM5_ORYLA</name>
<dbReference type="PANTHER" id="PTHR33332">
    <property type="entry name" value="REVERSE TRANSCRIPTASE DOMAIN-CONTAINING PROTEIN"/>
    <property type="match status" value="1"/>
</dbReference>
<protein>
    <recommendedName>
        <fullName evidence="1">Reverse transcriptase domain-containing protein</fullName>
    </recommendedName>
</protein>
<evidence type="ECO:0000259" key="1">
    <source>
        <dbReference type="PROSITE" id="PS50878"/>
    </source>
</evidence>
<dbReference type="Pfam" id="PF03372">
    <property type="entry name" value="Exo_endo_phos"/>
    <property type="match status" value="1"/>
</dbReference>
<accession>A0A3B3IMM5</accession>
<dbReference type="SUPFAM" id="SSF56219">
    <property type="entry name" value="DNase I-like"/>
    <property type="match status" value="1"/>
</dbReference>
<dbReference type="InParanoid" id="A0A3B3IMM5"/>
<proteinExistence type="predicted"/>
<evidence type="ECO:0000313" key="2">
    <source>
        <dbReference type="Ensembl" id="ENSORLP00000045134.1"/>
    </source>
</evidence>
<dbReference type="SUPFAM" id="SSF56672">
    <property type="entry name" value="DNA/RNA polymerases"/>
    <property type="match status" value="1"/>
</dbReference>
<dbReference type="PROSITE" id="PS50878">
    <property type="entry name" value="RT_POL"/>
    <property type="match status" value="1"/>
</dbReference>
<dbReference type="Pfam" id="PF00078">
    <property type="entry name" value="RVT_1"/>
    <property type="match status" value="1"/>
</dbReference>
<evidence type="ECO:0000313" key="3">
    <source>
        <dbReference type="Proteomes" id="UP000001038"/>
    </source>
</evidence>